<protein>
    <submittedName>
        <fullName evidence="1">Uncharacterized protein</fullName>
    </submittedName>
</protein>
<gene>
    <name evidence="1" type="ORF">M9H77_17657</name>
</gene>
<accession>A0ACC0B585</accession>
<dbReference type="Proteomes" id="UP001060085">
    <property type="component" value="Linkage Group LG04"/>
</dbReference>
<keyword evidence="2" id="KW-1185">Reference proteome</keyword>
<comment type="caution">
    <text evidence="1">The sequence shown here is derived from an EMBL/GenBank/DDBJ whole genome shotgun (WGS) entry which is preliminary data.</text>
</comment>
<dbReference type="EMBL" id="CM044704">
    <property type="protein sequence ID" value="KAI5667804.1"/>
    <property type="molecule type" value="Genomic_DNA"/>
</dbReference>
<evidence type="ECO:0000313" key="2">
    <source>
        <dbReference type="Proteomes" id="UP001060085"/>
    </source>
</evidence>
<reference evidence="2" key="1">
    <citation type="journal article" date="2023" name="Nat. Plants">
        <title>Single-cell RNA sequencing provides a high-resolution roadmap for understanding the multicellular compartmentation of specialized metabolism.</title>
        <authorList>
            <person name="Sun S."/>
            <person name="Shen X."/>
            <person name="Li Y."/>
            <person name="Li Y."/>
            <person name="Wang S."/>
            <person name="Li R."/>
            <person name="Zhang H."/>
            <person name="Shen G."/>
            <person name="Guo B."/>
            <person name="Wei J."/>
            <person name="Xu J."/>
            <person name="St-Pierre B."/>
            <person name="Chen S."/>
            <person name="Sun C."/>
        </authorList>
    </citation>
    <scope>NUCLEOTIDE SEQUENCE [LARGE SCALE GENOMIC DNA]</scope>
</reference>
<sequence length="355" mass="39701">MNESSSSTSASSMLAGKSDGEIEDILDRMLTRLALCDDSKLQDLLSKLLPLSISALSSPSQPVRNKVLEILNHVNKRIKHQQEIGLPLLELWKLYMECSFAPMVRNFCVVYIEMAIDRAPKEDKENLIPTFLGIISKLPSQHQEILLRISTKVIGECYSMQVSDEVADNYKNHGGLQDTMIFLDFGLHNLLYQATSQSERCPAGLSITQRDRVSGKKPLTSDMLQIRKLGILNIVQAMDLPSELVYPLYLAASVDRYLESVARRGDELLKKNTSGVNLEDINLINRLFLLFNGHTGPDQVPPDSRVTPASPSLRVKLMIVFCRSILAANSFPSTLQCIFGCIFGKDIYLFGCIYQ</sequence>
<name>A0ACC0B585_CATRO</name>
<organism evidence="1 2">
    <name type="scientific">Catharanthus roseus</name>
    <name type="common">Madagascar periwinkle</name>
    <name type="synonym">Vinca rosea</name>
    <dbReference type="NCBI Taxonomy" id="4058"/>
    <lineage>
        <taxon>Eukaryota</taxon>
        <taxon>Viridiplantae</taxon>
        <taxon>Streptophyta</taxon>
        <taxon>Embryophyta</taxon>
        <taxon>Tracheophyta</taxon>
        <taxon>Spermatophyta</taxon>
        <taxon>Magnoliopsida</taxon>
        <taxon>eudicotyledons</taxon>
        <taxon>Gunneridae</taxon>
        <taxon>Pentapetalae</taxon>
        <taxon>asterids</taxon>
        <taxon>lamiids</taxon>
        <taxon>Gentianales</taxon>
        <taxon>Apocynaceae</taxon>
        <taxon>Rauvolfioideae</taxon>
        <taxon>Vinceae</taxon>
        <taxon>Catharanthinae</taxon>
        <taxon>Catharanthus</taxon>
    </lineage>
</organism>
<proteinExistence type="predicted"/>
<evidence type="ECO:0000313" key="1">
    <source>
        <dbReference type="EMBL" id="KAI5667804.1"/>
    </source>
</evidence>